<evidence type="ECO:0000256" key="1">
    <source>
        <dbReference type="SAM" id="MobiDB-lite"/>
    </source>
</evidence>
<dbReference type="Proteomes" id="UP000770661">
    <property type="component" value="Unassembled WGS sequence"/>
</dbReference>
<gene>
    <name evidence="2" type="primary">DEPDC1B_1</name>
    <name evidence="2" type="ORF">GWK47_001555</name>
</gene>
<comment type="caution">
    <text evidence="2">The sequence shown here is derived from an EMBL/GenBank/DDBJ whole genome shotgun (WGS) entry which is preliminary data.</text>
</comment>
<feature type="compositionally biased region" description="Basic and acidic residues" evidence="1">
    <location>
        <begin position="118"/>
        <end position="133"/>
    </location>
</feature>
<sequence length="913" mass="101014">MVSCERLIYGDVASVLEPKTVCGESVRHNMTQLTGRGVVRVAEGQHQDDLPHWILTAMKCLAHWPNAADSTCNIPNYPGVERDVFKIVREFFTNMPHRLVEDLILNMSLSGQTTSTPHGEERGREGLDKEGSEGIHTPRLNPTRHPEASRLLLSLKLRQLRDYTDFKDDSLYPPERSISQELPLSAPHCLRIPTIASQHTGPHQVPPAAQDVSRPVSVQSGGQERPGSRGPETVRSIKTNDQARRLRREGGGGGGENVKMVAGEELDCLTLPDNCCFETAFTSDSPQTRIIPQKSVDSIHIRVGERQRPKSLAAPPLPPPPGPWDTTANASSASDLFRSSIMSLASRIRDSIKRKHVRDDSASRKRGGRAKGVAASHLRTESGGYVNPSLSGVSHDDTASTVSSEGLGSHGARLAHLRTKSGGFLNLALAPSGDSTDTLDSVPSAPLSARSDPGLLDHWPPAVPCPVPRPVSRPRTLTPSGCLSHSLHSSASGNSLYHSALSHPSREATPTSLSHTSRGATPTSLAPHTPLASPSLLRPVSGMAGIYSSALARVLRDTSTDLYKQLSSSANELSDGWADRTPHTRAALPFGRGGPWRHYHSSPSKRRVGRRRGAQVFWGSKACLPALPSTYHPYNPPSHPPFPPPPGLLTREGREAAISSARLLLLLLPPVRRRKLHLLLRMMSKMTANEELSLGPDLTTRALVLNTFARSILLCHLEADHDEVLALRVVAFLMDAHTEVMCPPQDLAVLAHRRLNTRHRSMVVYAAAAGERSVTNTYCRQVSPSEYQRQRLTGSQLFLTQLLDQLINNTGKFSAKERKKKLKEFKSLYPEVYRAKFPEEEEPHKPEGKSRMRSLIKLASLTSLTSRGRQEEKEEEEEEKMMKKRMQKKEEEEKMMKKRMKKKMRRRKRRRRK</sequence>
<keyword evidence="3" id="KW-1185">Reference proteome</keyword>
<feature type="region of interest" description="Disordered" evidence="1">
    <location>
        <begin position="839"/>
        <end position="913"/>
    </location>
</feature>
<name>A0A8J4XTK8_CHIOP</name>
<protein>
    <submittedName>
        <fullName evidence="2">DEP domain-containing protein 1B</fullName>
    </submittedName>
</protein>
<proteinExistence type="predicted"/>
<organism evidence="2 3">
    <name type="scientific">Chionoecetes opilio</name>
    <name type="common">Atlantic snow crab</name>
    <name type="synonym">Cancer opilio</name>
    <dbReference type="NCBI Taxonomy" id="41210"/>
    <lineage>
        <taxon>Eukaryota</taxon>
        <taxon>Metazoa</taxon>
        <taxon>Ecdysozoa</taxon>
        <taxon>Arthropoda</taxon>
        <taxon>Crustacea</taxon>
        <taxon>Multicrustacea</taxon>
        <taxon>Malacostraca</taxon>
        <taxon>Eumalacostraca</taxon>
        <taxon>Eucarida</taxon>
        <taxon>Decapoda</taxon>
        <taxon>Pleocyemata</taxon>
        <taxon>Brachyura</taxon>
        <taxon>Eubrachyura</taxon>
        <taxon>Majoidea</taxon>
        <taxon>Majidae</taxon>
        <taxon>Chionoecetes</taxon>
    </lineage>
</organism>
<dbReference type="PANTHER" id="PTHR16206">
    <property type="entry name" value="DEP DOMAIN-CONTAINING"/>
    <property type="match status" value="1"/>
</dbReference>
<feature type="region of interest" description="Disordered" evidence="1">
    <location>
        <begin position="355"/>
        <end position="407"/>
    </location>
</feature>
<feature type="compositionally biased region" description="Basic residues" evidence="1">
    <location>
        <begin position="896"/>
        <end position="913"/>
    </location>
</feature>
<accession>A0A8J4XTK8</accession>
<dbReference type="EMBL" id="JACEEZ010020494">
    <property type="protein sequence ID" value="KAG0714488.1"/>
    <property type="molecule type" value="Genomic_DNA"/>
</dbReference>
<dbReference type="OrthoDB" id="524326at2759"/>
<evidence type="ECO:0000313" key="2">
    <source>
        <dbReference type="EMBL" id="KAG0714488.1"/>
    </source>
</evidence>
<feature type="compositionally biased region" description="Basic and acidic residues" evidence="1">
    <location>
        <begin position="839"/>
        <end position="850"/>
    </location>
</feature>
<feature type="region of interest" description="Disordered" evidence="1">
    <location>
        <begin position="110"/>
        <end position="147"/>
    </location>
</feature>
<feature type="region of interest" description="Disordered" evidence="1">
    <location>
        <begin position="197"/>
        <end position="240"/>
    </location>
</feature>
<reference evidence="2" key="1">
    <citation type="submission" date="2020-07" db="EMBL/GenBank/DDBJ databases">
        <title>The High-quality genome of the commercially important snow crab, Chionoecetes opilio.</title>
        <authorList>
            <person name="Jeong J.-H."/>
            <person name="Ryu S."/>
        </authorList>
    </citation>
    <scope>NUCLEOTIDE SEQUENCE</scope>
    <source>
        <strain evidence="2">MADBK_172401_WGS</strain>
        <tissue evidence="2">Digestive gland</tissue>
    </source>
</reference>
<dbReference type="PANTHER" id="PTHR16206:SF4">
    <property type="entry name" value="PROTEIN LET-99"/>
    <property type="match status" value="1"/>
</dbReference>
<dbReference type="AlphaFoldDB" id="A0A8J4XTK8"/>
<evidence type="ECO:0000313" key="3">
    <source>
        <dbReference type="Proteomes" id="UP000770661"/>
    </source>
</evidence>
<feature type="compositionally biased region" description="Polar residues" evidence="1">
    <location>
        <begin position="508"/>
        <end position="526"/>
    </location>
</feature>
<feature type="region of interest" description="Disordered" evidence="1">
    <location>
        <begin position="434"/>
        <end position="461"/>
    </location>
</feature>
<feature type="region of interest" description="Disordered" evidence="1">
    <location>
        <begin position="495"/>
        <end position="532"/>
    </location>
</feature>